<keyword evidence="10" id="KW-0413">Isomerase</keyword>
<evidence type="ECO:0000259" key="14">
    <source>
        <dbReference type="Pfam" id="PF00725"/>
    </source>
</evidence>
<evidence type="ECO:0000256" key="12">
    <source>
        <dbReference type="ARBA" id="ARBA00023268"/>
    </source>
</evidence>
<evidence type="ECO:0000256" key="5">
    <source>
        <dbReference type="ARBA" id="ARBA00022832"/>
    </source>
</evidence>
<dbReference type="CDD" id="cd06558">
    <property type="entry name" value="crotonase-like"/>
    <property type="match status" value="1"/>
</dbReference>
<evidence type="ECO:0000256" key="2">
    <source>
        <dbReference type="ARBA" id="ARBA00007005"/>
    </source>
</evidence>
<dbReference type="SUPFAM" id="SSF48179">
    <property type="entry name" value="6-phosphogluconate dehydrogenase C-terminal domain-like"/>
    <property type="match status" value="2"/>
</dbReference>
<dbReference type="UniPathway" id="UPA00659"/>
<proteinExistence type="inferred from homology"/>
<dbReference type="PROSITE" id="PS00067">
    <property type="entry name" value="3HCDH"/>
    <property type="match status" value="1"/>
</dbReference>
<dbReference type="Gene3D" id="3.90.226.10">
    <property type="entry name" value="2-enoyl-CoA Hydratase, Chain A, domain 1"/>
    <property type="match status" value="1"/>
</dbReference>
<dbReference type="GO" id="GO:0036125">
    <property type="term" value="C:fatty acid beta-oxidation multienzyme complex"/>
    <property type="evidence" value="ECO:0007669"/>
    <property type="project" value="InterPro"/>
</dbReference>
<dbReference type="NCBIfam" id="NF008727">
    <property type="entry name" value="PRK11730.1"/>
    <property type="match status" value="1"/>
</dbReference>
<keyword evidence="5" id="KW-0276">Fatty acid metabolism</keyword>
<evidence type="ECO:0000256" key="11">
    <source>
        <dbReference type="ARBA" id="ARBA00023239"/>
    </source>
</evidence>
<keyword evidence="11" id="KW-0456">Lyase</keyword>
<evidence type="ECO:0000256" key="3">
    <source>
        <dbReference type="ARBA" id="ARBA00008750"/>
    </source>
</evidence>
<evidence type="ECO:0000256" key="6">
    <source>
        <dbReference type="ARBA" id="ARBA00022963"/>
    </source>
</evidence>
<dbReference type="EMBL" id="MDLC01000001">
    <property type="protein sequence ID" value="ODS25104.1"/>
    <property type="molecule type" value="Genomic_DNA"/>
</dbReference>
<dbReference type="EC" id="4.2.1.17" evidence="4"/>
<dbReference type="Pfam" id="PF00725">
    <property type="entry name" value="3HCDH"/>
    <property type="match status" value="2"/>
</dbReference>
<dbReference type="GO" id="GO:0004165">
    <property type="term" value="F:delta(3)-delta(2)-enoyl-CoA isomerase activity"/>
    <property type="evidence" value="ECO:0007669"/>
    <property type="project" value="InterPro"/>
</dbReference>
<comment type="caution">
    <text evidence="16">The sequence shown here is derived from an EMBL/GenBank/DDBJ whole genome shotgun (WGS) entry which is preliminary data.</text>
</comment>
<keyword evidence="7" id="KW-0560">Oxidoreductase</keyword>
<evidence type="ECO:0000256" key="13">
    <source>
        <dbReference type="ARBA" id="ARBA00049556"/>
    </source>
</evidence>
<reference evidence="16 17" key="1">
    <citation type="journal article" date="2016" name="Appl. Environ. Microbiol.">
        <title>Lack of Overt Genome Reduction in the Bryostatin-Producing Bryozoan Symbiont "Candidatus Endobugula sertula".</title>
        <authorList>
            <person name="Miller I.J."/>
            <person name="Vanee N."/>
            <person name="Fong S.S."/>
            <person name="Lim-Fong G.E."/>
            <person name="Kwan J.C."/>
        </authorList>
    </citation>
    <scope>NUCLEOTIDE SEQUENCE [LARGE SCALE GENOMIC DNA]</scope>
    <source>
        <strain evidence="16">AB1-4</strain>
    </source>
</reference>
<dbReference type="AlphaFoldDB" id="A0A1D2QU73"/>
<evidence type="ECO:0000256" key="8">
    <source>
        <dbReference type="ARBA" id="ARBA00023027"/>
    </source>
</evidence>
<keyword evidence="9" id="KW-0443">Lipid metabolism</keyword>
<dbReference type="InterPro" id="IPR029045">
    <property type="entry name" value="ClpP/crotonase-like_dom_sf"/>
</dbReference>
<dbReference type="FunFam" id="3.40.50.720:FF:000009">
    <property type="entry name" value="Fatty oxidation complex, alpha subunit"/>
    <property type="match status" value="1"/>
</dbReference>
<dbReference type="STRING" id="62101.AB835_00080"/>
<feature type="domain" description="3-hydroxyacyl-CoA dehydrogenase C-terminal" evidence="14">
    <location>
        <begin position="497"/>
        <end position="592"/>
    </location>
</feature>
<dbReference type="InterPro" id="IPR050136">
    <property type="entry name" value="FA_oxidation_alpha_subunit"/>
</dbReference>
<dbReference type="InterPro" id="IPR008927">
    <property type="entry name" value="6-PGluconate_DH-like_C_sf"/>
</dbReference>
<accession>A0A1D2QU73</accession>
<dbReference type="GO" id="GO:0016509">
    <property type="term" value="F:long-chain (3S)-3-hydroxyacyl-CoA dehydrogenase (NAD+) activity"/>
    <property type="evidence" value="ECO:0007669"/>
    <property type="project" value="TreeGrafter"/>
</dbReference>
<evidence type="ECO:0000256" key="10">
    <source>
        <dbReference type="ARBA" id="ARBA00023235"/>
    </source>
</evidence>
<dbReference type="GO" id="GO:0070403">
    <property type="term" value="F:NAD+ binding"/>
    <property type="evidence" value="ECO:0007669"/>
    <property type="project" value="InterPro"/>
</dbReference>
<dbReference type="Pfam" id="PF02737">
    <property type="entry name" value="3HCDH_N"/>
    <property type="match status" value="1"/>
</dbReference>
<dbReference type="Gene3D" id="3.40.50.720">
    <property type="entry name" value="NAD(P)-binding Rossmann-like Domain"/>
    <property type="match status" value="1"/>
</dbReference>
<dbReference type="GO" id="GO:0006635">
    <property type="term" value="P:fatty acid beta-oxidation"/>
    <property type="evidence" value="ECO:0007669"/>
    <property type="project" value="UniProtKB-UniPathway"/>
</dbReference>
<dbReference type="SUPFAM" id="SSF52096">
    <property type="entry name" value="ClpP/crotonase"/>
    <property type="match status" value="1"/>
</dbReference>
<dbReference type="InterPro" id="IPR006108">
    <property type="entry name" value="3HC_DH_C"/>
</dbReference>
<dbReference type="InterPro" id="IPR006176">
    <property type="entry name" value="3-OHacyl-CoA_DH_NAD-bd"/>
</dbReference>
<dbReference type="Proteomes" id="UP000242502">
    <property type="component" value="Unassembled WGS sequence"/>
</dbReference>
<comment type="catalytic activity">
    <reaction evidence="13">
        <text>a (3S)-3-hydroxyacyl-CoA + NAD(+) = a 3-oxoacyl-CoA + NADH + H(+)</text>
        <dbReference type="Rhea" id="RHEA:22432"/>
        <dbReference type="ChEBI" id="CHEBI:15378"/>
        <dbReference type="ChEBI" id="CHEBI:57318"/>
        <dbReference type="ChEBI" id="CHEBI:57540"/>
        <dbReference type="ChEBI" id="CHEBI:57945"/>
        <dbReference type="ChEBI" id="CHEBI:90726"/>
        <dbReference type="EC" id="1.1.1.35"/>
    </reaction>
</comment>
<feature type="domain" description="3-hydroxyacyl-CoA dehydrogenase NAD binding" evidence="15">
    <location>
        <begin position="318"/>
        <end position="495"/>
    </location>
</feature>
<organism evidence="16 17">
    <name type="scientific">Candidatus Endobugula sertula</name>
    <name type="common">Bugula neritina bacterial symbiont</name>
    <dbReference type="NCBI Taxonomy" id="62101"/>
    <lineage>
        <taxon>Bacteria</taxon>
        <taxon>Pseudomonadati</taxon>
        <taxon>Pseudomonadota</taxon>
        <taxon>Gammaproteobacteria</taxon>
        <taxon>Cellvibrionales</taxon>
        <taxon>Cellvibrionaceae</taxon>
        <taxon>Candidatus Endobugula</taxon>
    </lineage>
</organism>
<dbReference type="InterPro" id="IPR012799">
    <property type="entry name" value="FadB"/>
</dbReference>
<evidence type="ECO:0000313" key="17">
    <source>
        <dbReference type="Proteomes" id="UP000242502"/>
    </source>
</evidence>
<dbReference type="InterPro" id="IPR001753">
    <property type="entry name" value="Enoyl-CoA_hydra/iso"/>
</dbReference>
<dbReference type="Gene3D" id="1.10.1040.50">
    <property type="match status" value="1"/>
</dbReference>
<name>A0A1D2QU73_9GAMM</name>
<comment type="similarity">
    <text evidence="2">In the central section; belongs to the 3-hydroxyacyl-CoA dehydrogenase family.</text>
</comment>
<dbReference type="PANTHER" id="PTHR43612:SF3">
    <property type="entry name" value="TRIFUNCTIONAL ENZYME SUBUNIT ALPHA, MITOCHONDRIAL"/>
    <property type="match status" value="1"/>
</dbReference>
<gene>
    <name evidence="16" type="ORF">AB835_00080</name>
</gene>
<comment type="pathway">
    <text evidence="1">Lipid metabolism; fatty acid beta-oxidation.</text>
</comment>
<dbReference type="InterPro" id="IPR036291">
    <property type="entry name" value="NAD(P)-bd_dom_sf"/>
</dbReference>
<comment type="similarity">
    <text evidence="3">In the N-terminal section; belongs to the enoyl-CoA hydratase/isomerase family.</text>
</comment>
<dbReference type="Pfam" id="PF00378">
    <property type="entry name" value="ECH_1"/>
    <property type="match status" value="1"/>
</dbReference>
<protein>
    <recommendedName>
        <fullName evidence="4">enoyl-CoA hydratase</fullName>
        <ecNumber evidence="4">4.2.1.17</ecNumber>
    </recommendedName>
</protein>
<dbReference type="SUPFAM" id="SSF51735">
    <property type="entry name" value="NAD(P)-binding Rossmann-fold domains"/>
    <property type="match status" value="1"/>
</dbReference>
<dbReference type="PANTHER" id="PTHR43612">
    <property type="entry name" value="TRIFUNCTIONAL ENZYME SUBUNIT ALPHA"/>
    <property type="match status" value="1"/>
</dbReference>
<evidence type="ECO:0000259" key="15">
    <source>
        <dbReference type="Pfam" id="PF02737"/>
    </source>
</evidence>
<dbReference type="GO" id="GO:0008692">
    <property type="term" value="F:3-hydroxybutyryl-CoA epimerase activity"/>
    <property type="evidence" value="ECO:0007669"/>
    <property type="project" value="InterPro"/>
</dbReference>
<sequence length="719" mass="78739">MYTGKNIFVQQRDNGVVELVFDVQDSTVNIFNDQTISDLSEALTAIESAPHIQGLLVRSAKDSFIAGADIKEFGPIFTQGPEKVEALLNRSNSNFNRLEALDFPVVVAINGFALGGGCEVALACDYRIASSKARIGLPEVRLGIMPGWGGSVRLPRIAGIETAVEWIVTAKDQQAGAALKSGVIDGVVDSDQLDASACKVLQQCIEGKLNYRARRQQKQEPLKHNQTELTMSFTTCKAMVEAQAGRHFPAPLTAVMAMEKSAKMIRDDALKVEAEAFIQLTQTPVASALVGIFLNDQLVVKKAKSLAKLSNKPLNKSAVLGAGIMGGGIAYQSAYKGIPIKMKDINQSGVDLGLSEAKKLLIKQVEKGRLSINDMGDTLNRIEPTLHYDGFTDVNIVVEAVVENSKVKQSVLSELENYVTADTVITSNTSTISIDHLAKALQRPENFCGMHFFNPVPAMPLVEIIRGSKTSDSTIAATVAYANAMGKKAIVVRDCPGFLVNRVVFPYFIGFSMLVRDGADFQYVDKVMERWGWPMGPAYLLDVVGLDTGVHAESVMAQGFPKRMQRDFTSAADIMFKAGRLGQKNGKGFYQYEMDKKGRLQKRTTEESYELIKPHISVAQTFTEEQIIARMMIPMATELARCLEEGVVASPAEADMALIYGLGFPLFRGGLFRWLDHLGIDKFCKMVEPYKALGSLYKVTSGMERLCQSNGQYYPVEEV</sequence>
<dbReference type="InterPro" id="IPR006180">
    <property type="entry name" value="3-OHacyl-CoA_DH_CS"/>
</dbReference>
<keyword evidence="8" id="KW-0520">NAD</keyword>
<evidence type="ECO:0000256" key="9">
    <source>
        <dbReference type="ARBA" id="ARBA00023098"/>
    </source>
</evidence>
<dbReference type="NCBIfam" id="TIGR02437">
    <property type="entry name" value="FadB"/>
    <property type="match status" value="1"/>
</dbReference>
<keyword evidence="6" id="KW-0442">Lipid degradation</keyword>
<feature type="domain" description="3-hydroxyacyl-CoA dehydrogenase C-terminal" evidence="14">
    <location>
        <begin position="627"/>
        <end position="690"/>
    </location>
</feature>
<evidence type="ECO:0000256" key="1">
    <source>
        <dbReference type="ARBA" id="ARBA00005005"/>
    </source>
</evidence>
<keyword evidence="12" id="KW-0511">Multifunctional enzyme</keyword>
<dbReference type="GO" id="GO:0004300">
    <property type="term" value="F:enoyl-CoA hydratase activity"/>
    <property type="evidence" value="ECO:0007669"/>
    <property type="project" value="UniProtKB-EC"/>
</dbReference>
<evidence type="ECO:0000256" key="4">
    <source>
        <dbReference type="ARBA" id="ARBA00012076"/>
    </source>
</evidence>
<evidence type="ECO:0000256" key="7">
    <source>
        <dbReference type="ARBA" id="ARBA00023002"/>
    </source>
</evidence>
<evidence type="ECO:0000313" key="16">
    <source>
        <dbReference type="EMBL" id="ODS25104.1"/>
    </source>
</evidence>